<dbReference type="EMBL" id="NMVO01000013">
    <property type="protein sequence ID" value="OYO13438.1"/>
    <property type="molecule type" value="Genomic_DNA"/>
</dbReference>
<dbReference type="RefSeq" id="WP_094405607.1">
    <property type="nucleotide sequence ID" value="NZ_NMVN01000013.1"/>
</dbReference>
<protein>
    <submittedName>
        <fullName evidence="2">Uncharacterized protein</fullName>
    </submittedName>
</protein>
<dbReference type="Proteomes" id="UP000215896">
    <property type="component" value="Unassembled WGS sequence"/>
</dbReference>
<dbReference type="AlphaFoldDB" id="A0A255GC07"/>
<dbReference type="OrthoDB" id="1029638at2"/>
<proteinExistence type="predicted"/>
<accession>A0A255GC07</accession>
<evidence type="ECO:0000313" key="2">
    <source>
        <dbReference type="EMBL" id="OYO13438.1"/>
    </source>
</evidence>
<dbReference type="PROSITE" id="PS51257">
    <property type="entry name" value="PROKAR_LIPOPROTEIN"/>
    <property type="match status" value="1"/>
</dbReference>
<reference evidence="2 3" key="1">
    <citation type="submission" date="2017-07" db="EMBL/GenBank/DDBJ databases">
        <title>Draft whole genome sequences of clinical Proprionibacteriaceae strains.</title>
        <authorList>
            <person name="Bernier A.-M."/>
            <person name="Bernard K."/>
            <person name="Domingo M.-C."/>
        </authorList>
    </citation>
    <scope>NUCLEOTIDE SEQUENCE [LARGE SCALE GENOMIC DNA]</scope>
    <source>
        <strain evidence="2 3">NML 030167</strain>
    </source>
</reference>
<organism evidence="2 3">
    <name type="scientific">Enemella evansiae</name>
    <dbReference type="NCBI Taxonomy" id="2016499"/>
    <lineage>
        <taxon>Bacteria</taxon>
        <taxon>Bacillati</taxon>
        <taxon>Actinomycetota</taxon>
        <taxon>Actinomycetes</taxon>
        <taxon>Propionibacteriales</taxon>
        <taxon>Propionibacteriaceae</taxon>
        <taxon>Enemella</taxon>
    </lineage>
</organism>
<comment type="caution">
    <text evidence="2">The sequence shown here is derived from an EMBL/GenBank/DDBJ whole genome shotgun (WGS) entry which is preliminary data.</text>
</comment>
<feature type="region of interest" description="Disordered" evidence="1">
    <location>
        <begin position="340"/>
        <end position="359"/>
    </location>
</feature>
<sequence>MRSPGLLPRRLLLVLSVLALFVAGCTITPPTPPDQGLIDPATWTARQRAYLQQATQRLDRSNLESVTANVARAAVEPDFRIDPAEFRPADLREIFAKIDQNQDTSDFDLMRVFLLWRSQGDKLSPELSDALKQRLLGFRYWYTDPRPNGMIDHKWFWSENHRIITHTLEYLAGSALPEERFAVTGETGRSHADRGRERVVRWLDEKARWGFSEWRSDVYYPEDIQPLLLLAEYGDPEIAARATAMLDVLFLDLATGQLQGNFGTTHGRSYMKDKSRAADQNTRDIVHFLFQSNPQGYADWVDFGALLLATGTKYRLPIAIERIARTPLAFTDKQRMGVALDPSQPVTTTPKPPPGTSFSRPEDVEFWWDRGAMTAWQVVPISLQTIREQELWRTQLFEPIRPLLRQPGTANVEGAQYVAYALACQVNAGLLSEVSTVTWRNANAMLSSAQDYRPGCVGRQYHAWQATLSPDAVVFTTQPGNPDRAAANRGRWADDDLYWNGGLTMPRTAQQDRAAINIYAPRFPPGQDAANADANYLPITHAYFPTQHFEEVRRVGGWTIGRVGDGYVGLWSYRPTEFAPVAPNPAGLNRPYDLVAAGGADNVWITEVGDRGQWGSFDAFVTALENSQPAVTPRGSANGVALGFDVQFRSPSAGLMAYGSSGFFTVDGRSVDQRAPGRIDNPFVKVASGDPVWNVSIDGATLEIDLQRGTRTARVS</sequence>
<name>A0A255GC07_9ACTN</name>
<keyword evidence="3" id="KW-1185">Reference proteome</keyword>
<evidence type="ECO:0000313" key="3">
    <source>
        <dbReference type="Proteomes" id="UP000215896"/>
    </source>
</evidence>
<evidence type="ECO:0000256" key="1">
    <source>
        <dbReference type="SAM" id="MobiDB-lite"/>
    </source>
</evidence>
<gene>
    <name evidence="2" type="ORF">CGZ94_10695</name>
</gene>